<reference evidence="2 3" key="1">
    <citation type="submission" date="2018-06" db="EMBL/GenBank/DDBJ databases">
        <authorList>
            <consortium name="Pathogen Informatics"/>
            <person name="Doyle S."/>
        </authorList>
    </citation>
    <scope>NUCLEOTIDE SEQUENCE [LARGE SCALE GENOMIC DNA]</scope>
    <source>
        <strain evidence="2 3">NCTC12221</strain>
    </source>
</reference>
<evidence type="ECO:0000313" key="3">
    <source>
        <dbReference type="Proteomes" id="UP000255335"/>
    </source>
</evidence>
<gene>
    <name evidence="2" type="ORF">NCTC12221_01478</name>
</gene>
<sequence>MCVLGFVLVVGGAEELMLHETNTESPANPLTKQLEKKESEEKQGAKVSKNLSIKADAFVNDGYSEMELETGKANLNELDTPMSRYGAGVELNYSVKPDSRVELELFFSNTVELNTQRRGGKIKAYDTVQRYEENAYNYGNKVMYPAWVNSIGMTITILKTHRIMLTLKQTQLSTNDALLAMSASQGMPQAPLQTMPPNVSGTPIVGNVASNTAVNANPYVLTTQVFLTYSYTF</sequence>
<protein>
    <submittedName>
        <fullName evidence="2">Uncharacterized protein</fullName>
    </submittedName>
</protein>
<dbReference type="EMBL" id="UGHZ01000003">
    <property type="protein sequence ID" value="STP13403.1"/>
    <property type="molecule type" value="Genomic_DNA"/>
</dbReference>
<evidence type="ECO:0000256" key="1">
    <source>
        <dbReference type="SAM" id="MobiDB-lite"/>
    </source>
</evidence>
<organism evidence="2 3">
    <name type="scientific">Helicobacter cinaedi</name>
    <dbReference type="NCBI Taxonomy" id="213"/>
    <lineage>
        <taxon>Bacteria</taxon>
        <taxon>Pseudomonadati</taxon>
        <taxon>Campylobacterota</taxon>
        <taxon>Epsilonproteobacteria</taxon>
        <taxon>Campylobacterales</taxon>
        <taxon>Helicobacteraceae</taxon>
        <taxon>Helicobacter</taxon>
    </lineage>
</organism>
<dbReference type="Proteomes" id="UP000255335">
    <property type="component" value="Unassembled WGS sequence"/>
</dbReference>
<feature type="region of interest" description="Disordered" evidence="1">
    <location>
        <begin position="20"/>
        <end position="47"/>
    </location>
</feature>
<accession>A0A377JVM8</accession>
<name>A0A377JVM8_9HELI</name>
<evidence type="ECO:0000313" key="2">
    <source>
        <dbReference type="EMBL" id="STP13403.1"/>
    </source>
</evidence>
<proteinExistence type="predicted"/>
<dbReference type="AlphaFoldDB" id="A0A377JVM8"/>
<feature type="compositionally biased region" description="Basic and acidic residues" evidence="1">
    <location>
        <begin position="33"/>
        <end position="44"/>
    </location>
</feature>